<evidence type="ECO:0000313" key="2">
    <source>
        <dbReference type="WBParaSite" id="maker-uti_cns_0001972-snap-gene-0.10-mRNA-1"/>
    </source>
</evidence>
<evidence type="ECO:0000313" key="1">
    <source>
        <dbReference type="Proteomes" id="UP000095280"/>
    </source>
</evidence>
<dbReference type="WBParaSite" id="maker-uti_cns_0001972-snap-gene-0.10-mRNA-1">
    <property type="protein sequence ID" value="maker-uti_cns_0001972-snap-gene-0.10-mRNA-1"/>
    <property type="gene ID" value="maker-uti_cns_0001972-snap-gene-0.10"/>
</dbReference>
<protein>
    <submittedName>
        <fullName evidence="2">Alternative protein</fullName>
    </submittedName>
</protein>
<accession>A0A1I8GGV7</accession>
<name>A0A1I8GGV7_9PLAT</name>
<reference evidence="2" key="1">
    <citation type="submission" date="2016-11" db="UniProtKB">
        <authorList>
            <consortium name="WormBaseParasite"/>
        </authorList>
    </citation>
    <scope>IDENTIFICATION</scope>
</reference>
<dbReference type="AlphaFoldDB" id="A0A1I8GGV7"/>
<dbReference type="Proteomes" id="UP000095280">
    <property type="component" value="Unplaced"/>
</dbReference>
<organism evidence="1 2">
    <name type="scientific">Macrostomum lignano</name>
    <dbReference type="NCBI Taxonomy" id="282301"/>
    <lineage>
        <taxon>Eukaryota</taxon>
        <taxon>Metazoa</taxon>
        <taxon>Spiralia</taxon>
        <taxon>Lophotrochozoa</taxon>
        <taxon>Platyhelminthes</taxon>
        <taxon>Rhabditophora</taxon>
        <taxon>Macrostomorpha</taxon>
        <taxon>Macrostomida</taxon>
        <taxon>Macrostomidae</taxon>
        <taxon>Macrostomum</taxon>
    </lineage>
</organism>
<proteinExistence type="predicted"/>
<sequence>MNIMNSKINSNLQLVADGGCCLSVKQECCELIIGSIPLWSSLHHQPALPSAPSSQSRLHTKSACSVGKMSIWPMGHWLLEAEAVPPAPVRFSGRPAIRCTIRIASTHLDCLRLRETFCLKL</sequence>
<keyword evidence="1" id="KW-1185">Reference proteome</keyword>